<dbReference type="Proteomes" id="UP001313282">
    <property type="component" value="Unassembled WGS sequence"/>
</dbReference>
<name>A0AAN8RI34_9PEZI</name>
<organism evidence="2 3">
    <name type="scientific">Orbilia javanica</name>
    <dbReference type="NCBI Taxonomy" id="47235"/>
    <lineage>
        <taxon>Eukaryota</taxon>
        <taxon>Fungi</taxon>
        <taxon>Dikarya</taxon>
        <taxon>Ascomycota</taxon>
        <taxon>Pezizomycotina</taxon>
        <taxon>Orbiliomycetes</taxon>
        <taxon>Orbiliales</taxon>
        <taxon>Orbiliaceae</taxon>
        <taxon>Orbilia</taxon>
    </lineage>
</organism>
<evidence type="ECO:0000256" key="1">
    <source>
        <dbReference type="SAM" id="MobiDB-lite"/>
    </source>
</evidence>
<comment type="caution">
    <text evidence="2">The sequence shown here is derived from an EMBL/GenBank/DDBJ whole genome shotgun (WGS) entry which is preliminary data.</text>
</comment>
<protein>
    <submittedName>
        <fullName evidence="2">Uncharacterized protein</fullName>
    </submittedName>
</protein>
<dbReference type="EMBL" id="JAVHNR010000004">
    <property type="protein sequence ID" value="KAK6345145.1"/>
    <property type="molecule type" value="Genomic_DNA"/>
</dbReference>
<dbReference type="AlphaFoldDB" id="A0AAN8RI34"/>
<feature type="region of interest" description="Disordered" evidence="1">
    <location>
        <begin position="58"/>
        <end position="77"/>
    </location>
</feature>
<proteinExistence type="predicted"/>
<accession>A0AAN8RI34</accession>
<reference evidence="2 3" key="1">
    <citation type="submission" date="2019-10" db="EMBL/GenBank/DDBJ databases">
        <authorList>
            <person name="Palmer J.M."/>
        </authorList>
    </citation>
    <scope>NUCLEOTIDE SEQUENCE [LARGE SCALE GENOMIC DNA]</scope>
    <source>
        <strain evidence="2 3">TWF718</strain>
    </source>
</reference>
<gene>
    <name evidence="2" type="ORF">TWF718_007074</name>
</gene>
<sequence>MIGPRLSRWMKGTRKTLLLRNIPTTKISHSGYALHPDSAREIFEVDCISHEIRAAQFPHIGTGHGNSNQQEKAGKHRTKLRYLETNEGKRSDEGLQYICRASEGGATKPVELLRSKPLQT</sequence>
<evidence type="ECO:0000313" key="2">
    <source>
        <dbReference type="EMBL" id="KAK6345145.1"/>
    </source>
</evidence>
<keyword evidence="3" id="KW-1185">Reference proteome</keyword>
<evidence type="ECO:0000313" key="3">
    <source>
        <dbReference type="Proteomes" id="UP001313282"/>
    </source>
</evidence>